<accession>A0A0D8Y8G4</accession>
<dbReference type="GO" id="GO:0042795">
    <property type="term" value="P:snRNA transcription by RNA polymerase II"/>
    <property type="evidence" value="ECO:0007669"/>
    <property type="project" value="TreeGrafter"/>
</dbReference>
<dbReference type="AlphaFoldDB" id="A0A0D8Y8G4"/>
<dbReference type="EMBL" id="KN716156">
    <property type="protein sequence ID" value="KJH53025.1"/>
    <property type="molecule type" value="Genomic_DNA"/>
</dbReference>
<dbReference type="OrthoDB" id="20127at2759"/>
<feature type="compositionally biased region" description="Basic residues" evidence="1">
    <location>
        <begin position="275"/>
        <end position="293"/>
    </location>
</feature>
<sequence>MKGGGLSRPPVDAGLSDDMKTLLQAFLEKKSYRLVDFYDVVIDYGVKDIYCDRMSVAELIEFEQCLLDAAFTYVRSRKEYENGFGEERSVEERIFGIYAIFVLYYAQPIDYVSKIRICPSDIADLKQFVAHTIMPRRYMEAYGCLYKLFRDGAFMVTALRKKYDLSHHHTYDKPNSVEVFVDEKERYVPLQAVKEIMEHPVLKSMEIVQKEIERKQVLISKDLDLVETSNNLFSKMRNTYSLLKYEFFKIDHELDVDDDFSDIEDGEDSQTTSRPSKRARCSAVQHKNKTKNK</sequence>
<reference evidence="3" key="2">
    <citation type="journal article" date="2016" name="Sci. Rep.">
        <title>Dictyocaulus viviparus genome, variome and transcriptome elucidate lungworm biology and support future intervention.</title>
        <authorList>
            <person name="McNulty S.N."/>
            <person name="Strube C."/>
            <person name="Rosa B.A."/>
            <person name="Martin J.C."/>
            <person name="Tyagi R."/>
            <person name="Choi Y.J."/>
            <person name="Wang Q."/>
            <person name="Hallsworth Pepin K."/>
            <person name="Zhang X."/>
            <person name="Ozersky P."/>
            <person name="Wilson R.K."/>
            <person name="Sternberg P.W."/>
            <person name="Gasser R.B."/>
            <person name="Mitreva M."/>
        </authorList>
    </citation>
    <scope>NUCLEOTIDE SEQUENCE [LARGE SCALE GENOMIC DNA]</scope>
    <source>
        <strain evidence="3">HannoverDv2000</strain>
    </source>
</reference>
<dbReference type="GO" id="GO:0019185">
    <property type="term" value="C:snRNA-activating protein complex"/>
    <property type="evidence" value="ECO:0007669"/>
    <property type="project" value="TreeGrafter"/>
</dbReference>
<dbReference type="GO" id="GO:0043565">
    <property type="term" value="F:sequence-specific DNA binding"/>
    <property type="evidence" value="ECO:0007669"/>
    <property type="project" value="TreeGrafter"/>
</dbReference>
<organism evidence="2 3">
    <name type="scientific">Dictyocaulus viviparus</name>
    <name type="common">Bovine lungworm</name>
    <dbReference type="NCBI Taxonomy" id="29172"/>
    <lineage>
        <taxon>Eukaryota</taxon>
        <taxon>Metazoa</taxon>
        <taxon>Ecdysozoa</taxon>
        <taxon>Nematoda</taxon>
        <taxon>Chromadorea</taxon>
        <taxon>Rhabditida</taxon>
        <taxon>Rhabditina</taxon>
        <taxon>Rhabditomorpha</taxon>
        <taxon>Strongyloidea</taxon>
        <taxon>Metastrongylidae</taxon>
        <taxon>Dictyocaulus</taxon>
    </lineage>
</organism>
<gene>
    <name evidence="2" type="ORF">DICVIV_00710</name>
</gene>
<evidence type="ECO:0000313" key="2">
    <source>
        <dbReference type="EMBL" id="KJH53025.1"/>
    </source>
</evidence>
<evidence type="ECO:0008006" key="4">
    <source>
        <dbReference type="Google" id="ProtNLM"/>
    </source>
</evidence>
<evidence type="ECO:0000256" key="1">
    <source>
        <dbReference type="SAM" id="MobiDB-lite"/>
    </source>
</evidence>
<dbReference type="Proteomes" id="UP000053766">
    <property type="component" value="Unassembled WGS sequence"/>
</dbReference>
<name>A0A0D8Y8G4_DICVI</name>
<dbReference type="Pfam" id="PF09808">
    <property type="entry name" value="SNAPC1"/>
    <property type="match status" value="1"/>
</dbReference>
<reference evidence="2 3" key="1">
    <citation type="submission" date="2013-11" db="EMBL/GenBank/DDBJ databases">
        <title>Draft genome of the bovine lungworm Dictyocaulus viviparus.</title>
        <authorList>
            <person name="Mitreva M."/>
        </authorList>
    </citation>
    <scope>NUCLEOTIDE SEQUENCE [LARGE SCALE GENOMIC DNA]</scope>
    <source>
        <strain evidence="2 3">HannoverDv2000</strain>
    </source>
</reference>
<dbReference type="STRING" id="29172.A0A0D8Y8G4"/>
<dbReference type="InterPro" id="IPR019188">
    <property type="entry name" value="SNAPC1"/>
</dbReference>
<dbReference type="GO" id="GO:0042796">
    <property type="term" value="P:snRNA transcription by RNA polymerase III"/>
    <property type="evidence" value="ECO:0007669"/>
    <property type="project" value="TreeGrafter"/>
</dbReference>
<keyword evidence="3" id="KW-1185">Reference proteome</keyword>
<dbReference type="PANTHER" id="PTHR15131">
    <property type="entry name" value="SMALL NUCLEAR RNA ACTIVATING COMPLEX, POLYPEPTIDE 1"/>
    <property type="match status" value="1"/>
</dbReference>
<proteinExistence type="predicted"/>
<protein>
    <recommendedName>
        <fullName evidence="4">snRNA-activating protein complex subunit 1</fullName>
    </recommendedName>
</protein>
<evidence type="ECO:0000313" key="3">
    <source>
        <dbReference type="Proteomes" id="UP000053766"/>
    </source>
</evidence>
<feature type="region of interest" description="Disordered" evidence="1">
    <location>
        <begin position="260"/>
        <end position="293"/>
    </location>
</feature>
<dbReference type="PANTHER" id="PTHR15131:SF3">
    <property type="entry name" value="SNRNA-ACTIVATING PROTEIN COMPLEX SUBUNIT 1"/>
    <property type="match status" value="1"/>
</dbReference>